<evidence type="ECO:0000313" key="2">
    <source>
        <dbReference type="Proteomes" id="UP001060215"/>
    </source>
</evidence>
<sequence>MADNGFCNEKKKKKAGLGFVIREKWFAGAEIEDVNKKKKKRPLEATTVVPESNDSRSASNHHRRREQSHPAWLFVGGMMSISLGYMQKEMGFLHL</sequence>
<accession>A0ACC0GAG5</accession>
<keyword evidence="2" id="KW-1185">Reference proteome</keyword>
<gene>
    <name evidence="1" type="ORF">LOK49_LG10G00971</name>
</gene>
<reference evidence="1 2" key="1">
    <citation type="journal article" date="2022" name="Plant J.">
        <title>Chromosome-level genome of Camellia lanceoleosa provides a valuable resource for understanding genome evolution and self-incompatibility.</title>
        <authorList>
            <person name="Gong W."/>
            <person name="Xiao S."/>
            <person name="Wang L."/>
            <person name="Liao Z."/>
            <person name="Chang Y."/>
            <person name="Mo W."/>
            <person name="Hu G."/>
            <person name="Li W."/>
            <person name="Zhao G."/>
            <person name="Zhu H."/>
            <person name="Hu X."/>
            <person name="Ji K."/>
            <person name="Xiang X."/>
            <person name="Song Q."/>
            <person name="Yuan D."/>
            <person name="Jin S."/>
            <person name="Zhang L."/>
        </authorList>
    </citation>
    <scope>NUCLEOTIDE SEQUENCE [LARGE SCALE GENOMIC DNA]</scope>
    <source>
        <strain evidence="1">SQ_2022a</strain>
    </source>
</reference>
<dbReference type="Proteomes" id="UP001060215">
    <property type="component" value="Chromosome 10"/>
</dbReference>
<organism evidence="1 2">
    <name type="scientific">Camellia lanceoleosa</name>
    <dbReference type="NCBI Taxonomy" id="1840588"/>
    <lineage>
        <taxon>Eukaryota</taxon>
        <taxon>Viridiplantae</taxon>
        <taxon>Streptophyta</taxon>
        <taxon>Embryophyta</taxon>
        <taxon>Tracheophyta</taxon>
        <taxon>Spermatophyta</taxon>
        <taxon>Magnoliopsida</taxon>
        <taxon>eudicotyledons</taxon>
        <taxon>Gunneridae</taxon>
        <taxon>Pentapetalae</taxon>
        <taxon>asterids</taxon>
        <taxon>Ericales</taxon>
        <taxon>Theaceae</taxon>
        <taxon>Camellia</taxon>
    </lineage>
</organism>
<protein>
    <submittedName>
        <fullName evidence="1">Uncharacterized protein</fullName>
    </submittedName>
</protein>
<proteinExistence type="predicted"/>
<name>A0ACC0GAG5_9ERIC</name>
<dbReference type="EMBL" id="CM045767">
    <property type="protein sequence ID" value="KAI7998025.1"/>
    <property type="molecule type" value="Genomic_DNA"/>
</dbReference>
<evidence type="ECO:0000313" key="1">
    <source>
        <dbReference type="EMBL" id="KAI7998025.1"/>
    </source>
</evidence>
<comment type="caution">
    <text evidence="1">The sequence shown here is derived from an EMBL/GenBank/DDBJ whole genome shotgun (WGS) entry which is preliminary data.</text>
</comment>